<name>A0A091W578_OPIHO</name>
<gene>
    <name evidence="1" type="ORF">N306_09337</name>
</gene>
<evidence type="ECO:0000313" key="1">
    <source>
        <dbReference type="EMBL" id="KFR09963.1"/>
    </source>
</evidence>
<dbReference type="Proteomes" id="UP000053605">
    <property type="component" value="Unassembled WGS sequence"/>
</dbReference>
<dbReference type="AlphaFoldDB" id="A0A091W578"/>
<dbReference type="STRING" id="30419.A0A091W578"/>
<organism evidence="1 2">
    <name type="scientific">Opisthocomus hoazin</name>
    <name type="common">Hoatzin</name>
    <name type="synonym">Phasianus hoazin</name>
    <dbReference type="NCBI Taxonomy" id="30419"/>
    <lineage>
        <taxon>Eukaryota</taxon>
        <taxon>Metazoa</taxon>
        <taxon>Chordata</taxon>
        <taxon>Craniata</taxon>
        <taxon>Vertebrata</taxon>
        <taxon>Euteleostomi</taxon>
        <taxon>Archelosauria</taxon>
        <taxon>Archosauria</taxon>
        <taxon>Dinosauria</taxon>
        <taxon>Saurischia</taxon>
        <taxon>Theropoda</taxon>
        <taxon>Coelurosauria</taxon>
        <taxon>Aves</taxon>
        <taxon>Neognathae</taxon>
        <taxon>Neoaves</taxon>
        <taxon>Opisthocomiformes</taxon>
        <taxon>Opisthocomidae</taxon>
        <taxon>Opisthocomus</taxon>
    </lineage>
</organism>
<reference evidence="1 2" key="1">
    <citation type="submission" date="2014-04" db="EMBL/GenBank/DDBJ databases">
        <title>Genome evolution of avian class.</title>
        <authorList>
            <person name="Zhang G."/>
            <person name="Li C."/>
        </authorList>
    </citation>
    <scope>NUCLEOTIDE SEQUENCE [LARGE SCALE GENOMIC DNA]</scope>
    <source>
        <strain evidence="1">BGI_N306</strain>
    </source>
</reference>
<dbReference type="EMBL" id="KK734671">
    <property type="protein sequence ID" value="KFR09963.1"/>
    <property type="molecule type" value="Genomic_DNA"/>
</dbReference>
<feature type="non-terminal residue" evidence="1">
    <location>
        <position position="196"/>
    </location>
</feature>
<sequence>RANVYPTREFLARGRKDQQSTSCRHCGADNETCAHIIGYCPAVQDARIKRHNYLGEMLIGEAKKKEWVVFQEPLLRDNNNELYKPDLVFVKGDQALVVDITVRYESKPTSLADAAAEKVKKYQHLLNQVQELTNATRIKFMGFPLGARGKWHQGNYELLADLGLSSSRREKVARRLSNRALFTSVDIIHIFASKSR</sequence>
<dbReference type="PhylomeDB" id="A0A091W578"/>
<protein>
    <recommendedName>
        <fullName evidence="3">PO24 protein</fullName>
    </recommendedName>
</protein>
<proteinExistence type="predicted"/>
<keyword evidence="2" id="KW-1185">Reference proteome</keyword>
<accession>A0A091W578</accession>
<evidence type="ECO:0008006" key="3">
    <source>
        <dbReference type="Google" id="ProtNLM"/>
    </source>
</evidence>
<feature type="non-terminal residue" evidence="1">
    <location>
        <position position="1"/>
    </location>
</feature>
<evidence type="ECO:0000313" key="2">
    <source>
        <dbReference type="Proteomes" id="UP000053605"/>
    </source>
</evidence>